<reference evidence="2 3" key="1">
    <citation type="submission" date="2016-01" db="EMBL/GenBank/DDBJ databases">
        <title>The draft genome sequence of Aquimarina sp. RZW4-3-2.</title>
        <authorList>
            <person name="Wang Y."/>
        </authorList>
    </citation>
    <scope>NUCLEOTIDE SEQUENCE [LARGE SCALE GENOMIC DNA]</scope>
    <source>
        <strain evidence="2 3">RZW4-3-2</strain>
    </source>
</reference>
<evidence type="ECO:0000313" key="3">
    <source>
        <dbReference type="Proteomes" id="UP000076715"/>
    </source>
</evidence>
<gene>
    <name evidence="2" type="ORF">AWE51_02690</name>
</gene>
<keyword evidence="1" id="KW-0732">Signal</keyword>
<feature type="signal peptide" evidence="1">
    <location>
        <begin position="1"/>
        <end position="21"/>
    </location>
</feature>
<dbReference type="Proteomes" id="UP000076715">
    <property type="component" value="Unassembled WGS sequence"/>
</dbReference>
<feature type="chain" id="PRO_5007842003" evidence="1">
    <location>
        <begin position="22"/>
        <end position="114"/>
    </location>
</feature>
<dbReference type="OrthoDB" id="1163222at2"/>
<name>A0A163CFP3_9FLAO</name>
<organism evidence="2 3">
    <name type="scientific">Aquimarina aggregata</name>
    <dbReference type="NCBI Taxonomy" id="1642818"/>
    <lineage>
        <taxon>Bacteria</taxon>
        <taxon>Pseudomonadati</taxon>
        <taxon>Bacteroidota</taxon>
        <taxon>Flavobacteriia</taxon>
        <taxon>Flavobacteriales</taxon>
        <taxon>Flavobacteriaceae</taxon>
        <taxon>Aquimarina</taxon>
    </lineage>
</organism>
<sequence length="114" mass="13215">MKNILLTLIIVLTSSFSTISANEIKEVEVKFNGQSDKAYYFTTTDTEKVMEITFVSKKAVSKYDLNKKEYIGKTFIITYEIDTIEVDDKSSKSDVEVKQFKKRLILIDIKERKI</sequence>
<proteinExistence type="predicted"/>
<accession>A0A163CFP3</accession>
<dbReference type="EMBL" id="LQRT01000002">
    <property type="protein sequence ID" value="KZS42365.1"/>
    <property type="molecule type" value="Genomic_DNA"/>
</dbReference>
<comment type="caution">
    <text evidence="2">The sequence shown here is derived from an EMBL/GenBank/DDBJ whole genome shotgun (WGS) entry which is preliminary data.</text>
</comment>
<dbReference type="RefSeq" id="WP_066309970.1">
    <property type="nucleotide sequence ID" value="NZ_CANLSS010000001.1"/>
</dbReference>
<protein>
    <submittedName>
        <fullName evidence="2">Uncharacterized protein</fullName>
    </submittedName>
</protein>
<evidence type="ECO:0000313" key="2">
    <source>
        <dbReference type="EMBL" id="KZS42365.1"/>
    </source>
</evidence>
<keyword evidence="3" id="KW-1185">Reference proteome</keyword>
<dbReference type="AlphaFoldDB" id="A0A163CFP3"/>
<evidence type="ECO:0000256" key="1">
    <source>
        <dbReference type="SAM" id="SignalP"/>
    </source>
</evidence>